<dbReference type="AlphaFoldDB" id="A0A3N1XGU1"/>
<comment type="caution">
    <text evidence="2">The sequence shown here is derived from an EMBL/GenBank/DDBJ whole genome shotgun (WGS) entry which is preliminary data.</text>
</comment>
<organism evidence="2 3">
    <name type="scientific">Mobilisporobacter senegalensis</name>
    <dbReference type="NCBI Taxonomy" id="1329262"/>
    <lineage>
        <taxon>Bacteria</taxon>
        <taxon>Bacillati</taxon>
        <taxon>Bacillota</taxon>
        <taxon>Clostridia</taxon>
        <taxon>Lachnospirales</taxon>
        <taxon>Lachnospiraceae</taxon>
        <taxon>Mobilisporobacter</taxon>
    </lineage>
</organism>
<sequence>MSTDKTDHTIKVKKKRKKTKIILGILLVFIIYNLYKIISPFYIIPSEIKELNEHINLTYKFATSIEEYNLDEKEWKNSEGYGVSFMRGEDEYFGFEGFPDLSSSLKFTSFWSTDSDTSIFGGKIGDDLDDLEKSLYKYGYEQVERTSGDVVYNKGRIKIIIDVESIHSGDDTKETVEETIQGISIYLKSTDWLHKGYYK</sequence>
<name>A0A3N1XGU1_9FIRM</name>
<proteinExistence type="predicted"/>
<evidence type="ECO:0000256" key="1">
    <source>
        <dbReference type="SAM" id="Phobius"/>
    </source>
</evidence>
<feature type="transmembrane region" description="Helical" evidence="1">
    <location>
        <begin position="21"/>
        <end position="43"/>
    </location>
</feature>
<reference evidence="2 3" key="1">
    <citation type="submission" date="2018-11" db="EMBL/GenBank/DDBJ databases">
        <title>Genomic Encyclopedia of Type Strains, Phase IV (KMG-IV): sequencing the most valuable type-strain genomes for metagenomic binning, comparative biology and taxonomic classification.</title>
        <authorList>
            <person name="Goeker M."/>
        </authorList>
    </citation>
    <scope>NUCLEOTIDE SEQUENCE [LARGE SCALE GENOMIC DNA]</scope>
    <source>
        <strain evidence="2 3">DSM 26537</strain>
    </source>
</reference>
<protein>
    <submittedName>
        <fullName evidence="2">Uncharacterized protein</fullName>
    </submittedName>
</protein>
<keyword evidence="1" id="KW-0812">Transmembrane</keyword>
<keyword evidence="1" id="KW-1133">Transmembrane helix</keyword>
<evidence type="ECO:0000313" key="3">
    <source>
        <dbReference type="Proteomes" id="UP000273083"/>
    </source>
</evidence>
<accession>A0A3N1XGU1</accession>
<dbReference type="EMBL" id="RJVG01000011">
    <property type="protein sequence ID" value="ROR25331.1"/>
    <property type="molecule type" value="Genomic_DNA"/>
</dbReference>
<keyword evidence="1" id="KW-0472">Membrane</keyword>
<dbReference type="OrthoDB" id="2071255at2"/>
<dbReference type="Proteomes" id="UP000273083">
    <property type="component" value="Unassembled WGS sequence"/>
</dbReference>
<evidence type="ECO:0000313" key="2">
    <source>
        <dbReference type="EMBL" id="ROR25331.1"/>
    </source>
</evidence>
<keyword evidence="3" id="KW-1185">Reference proteome</keyword>
<gene>
    <name evidence="2" type="ORF">EDD66_11193</name>
</gene>
<dbReference type="RefSeq" id="WP_123610467.1">
    <property type="nucleotide sequence ID" value="NZ_RJVG01000011.1"/>
</dbReference>